<gene>
    <name evidence="9" type="ORF">SPARVUS_LOCUS13915989</name>
</gene>
<name>A0ABN9GD52_9NEOB</name>
<dbReference type="PANTHER" id="PTHR16551">
    <property type="entry name" value="AGOUTI RELATED"/>
    <property type="match status" value="1"/>
</dbReference>
<keyword evidence="3 7" id="KW-0732">Signal</keyword>
<sequence>MMLNTVLLCVAITQAIQAMLTSGSGNGRFEDINSGITNGRYNYAGLLRKAKESGLMIPGSLQGAEALLTDIGAAEEDLMEDYSQSDPRQAISLELSSREERSPRRCVQLHESCVGHLSCCSPCATCYCRFFNAICYCRKTSTNCHQGKN</sequence>
<feature type="signal peptide" evidence="7">
    <location>
        <begin position="1"/>
        <end position="18"/>
    </location>
</feature>
<evidence type="ECO:0000256" key="2">
    <source>
        <dbReference type="ARBA" id="ARBA00022525"/>
    </source>
</evidence>
<evidence type="ECO:0000256" key="3">
    <source>
        <dbReference type="ARBA" id="ARBA00022729"/>
    </source>
</evidence>
<keyword evidence="2" id="KW-0964">Secreted</keyword>
<feature type="chain" id="PRO_5046849012" description="Agouti domain-containing protein" evidence="7">
    <location>
        <begin position="19"/>
        <end position="149"/>
    </location>
</feature>
<dbReference type="SUPFAM" id="SSF57055">
    <property type="entry name" value="Agouti-related protein"/>
    <property type="match status" value="1"/>
</dbReference>
<dbReference type="Pfam" id="PF05039">
    <property type="entry name" value="Agouti"/>
    <property type="match status" value="1"/>
</dbReference>
<evidence type="ECO:0000256" key="1">
    <source>
        <dbReference type="ARBA" id="ARBA00004613"/>
    </source>
</evidence>
<dbReference type="InterPro" id="IPR007733">
    <property type="entry name" value="Agouti"/>
</dbReference>
<dbReference type="Proteomes" id="UP001162483">
    <property type="component" value="Unassembled WGS sequence"/>
</dbReference>
<feature type="disulfide bond" evidence="6">
    <location>
        <begin position="128"/>
        <end position="135"/>
    </location>
</feature>
<comment type="caution">
    <text evidence="9">The sequence shown here is derived from an EMBL/GenBank/DDBJ whole genome shotgun (WGS) entry which is preliminary data.</text>
</comment>
<comment type="subcellular location">
    <subcellularLocation>
        <location evidence="1">Secreted</location>
    </subcellularLocation>
</comment>
<protein>
    <recommendedName>
        <fullName evidence="8">Agouti domain-containing protein</fullName>
    </recommendedName>
</protein>
<reference evidence="9" key="1">
    <citation type="submission" date="2023-05" db="EMBL/GenBank/DDBJ databases">
        <authorList>
            <person name="Stuckert A."/>
        </authorList>
    </citation>
    <scope>NUCLEOTIDE SEQUENCE</scope>
</reference>
<evidence type="ECO:0000259" key="8">
    <source>
        <dbReference type="PROSITE" id="PS51150"/>
    </source>
</evidence>
<dbReference type="PANTHER" id="PTHR16551:SF4">
    <property type="entry name" value="AGOUTI-RELATED PROTEIN"/>
    <property type="match status" value="1"/>
</dbReference>
<feature type="domain" description="Agouti" evidence="8">
    <location>
        <begin position="106"/>
        <end position="144"/>
    </location>
</feature>
<proteinExistence type="predicted"/>
<keyword evidence="5 6" id="KW-1015">Disulfide bond</keyword>
<dbReference type="Gene3D" id="4.10.760.10">
    <property type="entry name" value="Agouti domain"/>
    <property type="match status" value="1"/>
</dbReference>
<feature type="disulfide bond" evidence="6">
    <location>
        <begin position="119"/>
        <end position="137"/>
    </location>
</feature>
<evidence type="ECO:0000256" key="4">
    <source>
        <dbReference type="ARBA" id="ARBA00022854"/>
    </source>
</evidence>
<keyword evidence="4" id="KW-0960">Knottin</keyword>
<dbReference type="PROSITE" id="PS51150">
    <property type="entry name" value="AGOUTI_2"/>
    <property type="match status" value="1"/>
</dbReference>
<dbReference type="SMART" id="SM00792">
    <property type="entry name" value="Agouti"/>
    <property type="match status" value="1"/>
</dbReference>
<feature type="disulfide bond" evidence="6">
    <location>
        <begin position="123"/>
        <end position="144"/>
    </location>
</feature>
<evidence type="ECO:0000313" key="10">
    <source>
        <dbReference type="Proteomes" id="UP001162483"/>
    </source>
</evidence>
<evidence type="ECO:0000256" key="7">
    <source>
        <dbReference type="SAM" id="SignalP"/>
    </source>
</evidence>
<dbReference type="InterPro" id="IPR027300">
    <property type="entry name" value="Agouti_dom"/>
</dbReference>
<evidence type="ECO:0000256" key="6">
    <source>
        <dbReference type="PROSITE-ProRule" id="PRU00494"/>
    </source>
</evidence>
<keyword evidence="10" id="KW-1185">Reference proteome</keyword>
<evidence type="ECO:0000313" key="9">
    <source>
        <dbReference type="EMBL" id="CAI9607265.1"/>
    </source>
</evidence>
<organism evidence="9 10">
    <name type="scientific">Staurois parvus</name>
    <dbReference type="NCBI Taxonomy" id="386267"/>
    <lineage>
        <taxon>Eukaryota</taxon>
        <taxon>Metazoa</taxon>
        <taxon>Chordata</taxon>
        <taxon>Craniata</taxon>
        <taxon>Vertebrata</taxon>
        <taxon>Euteleostomi</taxon>
        <taxon>Amphibia</taxon>
        <taxon>Batrachia</taxon>
        <taxon>Anura</taxon>
        <taxon>Neobatrachia</taxon>
        <taxon>Ranoidea</taxon>
        <taxon>Ranidae</taxon>
        <taxon>Staurois</taxon>
    </lineage>
</organism>
<comment type="caution">
    <text evidence="6">Lacks conserved residue(s) required for the propagation of feature annotation.</text>
</comment>
<evidence type="ECO:0000256" key="5">
    <source>
        <dbReference type="ARBA" id="ARBA00023157"/>
    </source>
</evidence>
<accession>A0ABN9GD52</accession>
<dbReference type="EMBL" id="CATNWA010018423">
    <property type="protein sequence ID" value="CAI9607265.1"/>
    <property type="molecule type" value="Genomic_DNA"/>
</dbReference>
<dbReference type="InterPro" id="IPR036836">
    <property type="entry name" value="Agouti_dom_sf"/>
</dbReference>